<comment type="caution">
    <text evidence="2">The sequence shown here is derived from an EMBL/GenBank/DDBJ whole genome shotgun (WGS) entry which is preliminary data.</text>
</comment>
<protein>
    <submittedName>
        <fullName evidence="2">Uncharacterized protein</fullName>
    </submittedName>
</protein>
<keyword evidence="1" id="KW-0812">Transmembrane</keyword>
<sequence>MDHHHTHARMFTDETINRMEVLTMSIIKVELKDLLICMVNKKLTVEIFNRKAPVIFQLQNLVVEESMHFLSEPSLIDVNNNNERIFTKQPNLDFLLKNFHLFSDVLKDFTLNNYDIDLVIQLLFSGIFIKILFDLFLLVPSHLLKTFIIGLFTKYVIDIIRHILNQV</sequence>
<proteinExistence type="predicted"/>
<organism evidence="2 3">
    <name type="scientific">Rotaria socialis</name>
    <dbReference type="NCBI Taxonomy" id="392032"/>
    <lineage>
        <taxon>Eukaryota</taxon>
        <taxon>Metazoa</taxon>
        <taxon>Spiralia</taxon>
        <taxon>Gnathifera</taxon>
        <taxon>Rotifera</taxon>
        <taxon>Eurotatoria</taxon>
        <taxon>Bdelloidea</taxon>
        <taxon>Philodinida</taxon>
        <taxon>Philodinidae</taxon>
        <taxon>Rotaria</taxon>
    </lineage>
</organism>
<reference evidence="2" key="1">
    <citation type="submission" date="2021-02" db="EMBL/GenBank/DDBJ databases">
        <authorList>
            <person name="Nowell W R."/>
        </authorList>
    </citation>
    <scope>NUCLEOTIDE SEQUENCE</scope>
</reference>
<evidence type="ECO:0000313" key="2">
    <source>
        <dbReference type="EMBL" id="CAF3742308.1"/>
    </source>
</evidence>
<keyword evidence="1" id="KW-1133">Transmembrane helix</keyword>
<gene>
    <name evidence="2" type="ORF">KIK155_LOCUS29219</name>
</gene>
<keyword evidence="1" id="KW-0472">Membrane</keyword>
<evidence type="ECO:0000313" key="3">
    <source>
        <dbReference type="Proteomes" id="UP000663865"/>
    </source>
</evidence>
<dbReference type="Proteomes" id="UP000663865">
    <property type="component" value="Unassembled WGS sequence"/>
</dbReference>
<accession>A0A818XLC9</accession>
<dbReference type="AlphaFoldDB" id="A0A818XLC9"/>
<evidence type="ECO:0000256" key="1">
    <source>
        <dbReference type="SAM" id="Phobius"/>
    </source>
</evidence>
<feature type="transmembrane region" description="Helical" evidence="1">
    <location>
        <begin position="118"/>
        <end position="139"/>
    </location>
</feature>
<name>A0A818XLC9_9BILA</name>
<dbReference type="EMBL" id="CAJNYV010005411">
    <property type="protein sequence ID" value="CAF3742308.1"/>
    <property type="molecule type" value="Genomic_DNA"/>
</dbReference>